<dbReference type="VEuPathDB" id="AmoebaDB:NfTy_016580"/>
<organism evidence="1 2">
    <name type="scientific">Naegleria fowleri</name>
    <name type="common">Brain eating amoeba</name>
    <dbReference type="NCBI Taxonomy" id="5763"/>
    <lineage>
        <taxon>Eukaryota</taxon>
        <taxon>Discoba</taxon>
        <taxon>Heterolobosea</taxon>
        <taxon>Tetramitia</taxon>
        <taxon>Eutetramitia</taxon>
        <taxon>Vahlkampfiidae</taxon>
        <taxon>Naegleria</taxon>
    </lineage>
</organism>
<sequence length="292" mass="34303">MDLFQQQHLTLQNDLINYSQLIRLRETLNHFIRNRTSKQLLAQDSSLIQQIGQFLTRFICCGGQLQRSNEVEAIKNDQVIVMWRHILFDSDNVQIRLNMFPAESETYIHNHRNNLISMSLNGSYQHTTWTVLTSKELPKDDGSCYIERVRHSNGSLSHGELLKGKLQKSCTFEHYPSHFYYLNCQTLHTVKVKKQGERMMSLFVKDKYVLNKYHETKVMEPYDLYQKSDEVLFSCLSRHTSVQQSSEEVLSGDEKNLVLEEMESLLKEAFYSFISRDVVGSNKYIIPRFETR</sequence>
<dbReference type="Proteomes" id="UP000444721">
    <property type="component" value="Unassembled WGS sequence"/>
</dbReference>
<keyword evidence="2" id="KW-1185">Reference proteome</keyword>
<accession>A0A6A5C822</accession>
<dbReference type="VEuPathDB" id="AmoebaDB:FDP41_011040"/>
<dbReference type="RefSeq" id="XP_044567775.1">
    <property type="nucleotide sequence ID" value="XM_044701406.1"/>
</dbReference>
<dbReference type="EMBL" id="VFQX01000007">
    <property type="protein sequence ID" value="KAF0983062.1"/>
    <property type="molecule type" value="Genomic_DNA"/>
</dbReference>
<dbReference type="AlphaFoldDB" id="A0A6A5C822"/>
<comment type="caution">
    <text evidence="1">The sequence shown here is derived from an EMBL/GenBank/DDBJ whole genome shotgun (WGS) entry which is preliminary data.</text>
</comment>
<reference evidence="1 2" key="1">
    <citation type="journal article" date="2019" name="Sci. Rep.">
        <title>Nanopore sequencing improves the draft genome of the human pathogenic amoeba Naegleria fowleri.</title>
        <authorList>
            <person name="Liechti N."/>
            <person name="Schurch N."/>
            <person name="Bruggmann R."/>
            <person name="Wittwer M."/>
        </authorList>
    </citation>
    <scope>NUCLEOTIDE SEQUENCE [LARGE SCALE GENOMIC DNA]</scope>
    <source>
        <strain evidence="1 2">ATCC 30894</strain>
    </source>
</reference>
<gene>
    <name evidence="1" type="ORF">FDP41_011040</name>
</gene>
<evidence type="ECO:0008006" key="3">
    <source>
        <dbReference type="Google" id="ProtNLM"/>
    </source>
</evidence>
<proteinExistence type="predicted"/>
<name>A0A6A5C822_NAEFO</name>
<evidence type="ECO:0000313" key="1">
    <source>
        <dbReference type="EMBL" id="KAF0983062.1"/>
    </source>
</evidence>
<dbReference type="GeneID" id="68118255"/>
<protein>
    <recommendedName>
        <fullName evidence="3">Cysteine dioxygenase</fullName>
    </recommendedName>
</protein>
<dbReference type="VEuPathDB" id="AmoebaDB:NF0087040"/>
<evidence type="ECO:0000313" key="2">
    <source>
        <dbReference type="Proteomes" id="UP000444721"/>
    </source>
</evidence>